<evidence type="ECO:0000313" key="2">
    <source>
        <dbReference type="EMBL" id="EFJ51502.1"/>
    </source>
</evidence>
<feature type="region of interest" description="Disordered" evidence="1">
    <location>
        <begin position="728"/>
        <end position="753"/>
    </location>
</feature>
<organism evidence="3">
    <name type="scientific">Volvox carteri f. nagariensis</name>
    <dbReference type="NCBI Taxonomy" id="3068"/>
    <lineage>
        <taxon>Eukaryota</taxon>
        <taxon>Viridiplantae</taxon>
        <taxon>Chlorophyta</taxon>
        <taxon>core chlorophytes</taxon>
        <taxon>Chlorophyceae</taxon>
        <taxon>CS clade</taxon>
        <taxon>Chlamydomonadales</taxon>
        <taxon>Volvocaceae</taxon>
        <taxon>Volvox</taxon>
    </lineage>
</organism>
<feature type="compositionally biased region" description="Pro residues" evidence="1">
    <location>
        <begin position="11"/>
        <end position="27"/>
    </location>
</feature>
<feature type="compositionally biased region" description="Polar residues" evidence="1">
    <location>
        <begin position="522"/>
        <end position="542"/>
    </location>
</feature>
<proteinExistence type="predicted"/>
<keyword evidence="3" id="KW-1185">Reference proteome</keyword>
<sequence length="770" mass="77979">MEVHYEHPGGGPQPPPTGTANPYPPPAAAHLGAPEPQGASGELQQISDSGLAALPCVPSPHARPKPFSAQHAPGYDPGQQQGLQSSHQPGPNVRSGFDHSEPATGYGPGPGLPGRPAARPTDTVAATAYGACSLPPLSSTPLIQQPSVLGMQQLVEGGGLRQVNQQLLPIGPEAQHVQQQQQQQSAHQGVLIQNPALTGHPEVQGRVGYGSNYPSGSEVPLHGLSTNYVPHRPSLCSAPAIYSGGCNPMVGEKRPRSPAADDDDDQGTGNRAARRSRDGARSCEDGEAAKQVALAAALRCSDGDGTGRVPTVLTPAIEPNDDVAMDEGAAMAEAASPPPAPPALQAAAALAASVIGGPACPGVGAVQAANRAATLVDTNVLVKGLDHPLAPLTFWEHALQRGLRPDAGAVAPGWQPPRSVGGCRAPAPATALSPTRLVPGTSVTALSGGLSESLQAIMGVSSARALASAQAQAQAQALVPPPSEAQAQAQALVQAPFEAQAQAQAQTPVRVRVEVPAQDSSWASAHAQVQTQPRSLPQTQVQGLDFSQGPDRAAAQAQAPETTKATVQDMAPAATTVAVPPEAASGEFAAVALASAALKAPSQLSLRGLVFNGSRSSGWRAPPPHLVNGPGSATVANLAPSQYRIPMALRQATAAFTAGRGGRGGRGGGEEATGGGGNSHQSGSTNAEGVLGADAAAASCSSDGGSGAAAAAAVLSVYREAQELLLQQQDQQEPQQQQQEPQDCGDKSVNGDISMTEGLTSTYYSLRIYM</sequence>
<feature type="region of interest" description="Disordered" evidence="1">
    <location>
        <begin position="522"/>
        <end position="562"/>
    </location>
</feature>
<protein>
    <submittedName>
        <fullName evidence="2">Uncharacterized protein</fullName>
    </submittedName>
</protein>
<dbReference type="KEGG" id="vcn:VOLCADRAFT_103410"/>
<feature type="region of interest" description="Disordered" evidence="1">
    <location>
        <begin position="1"/>
        <end position="120"/>
    </location>
</feature>
<dbReference type="Proteomes" id="UP000001058">
    <property type="component" value="Unassembled WGS sequence"/>
</dbReference>
<feature type="compositionally biased region" description="Basic and acidic residues" evidence="1">
    <location>
        <begin position="275"/>
        <end position="285"/>
    </location>
</feature>
<feature type="compositionally biased region" description="Low complexity" evidence="1">
    <location>
        <begin position="728"/>
        <end position="742"/>
    </location>
</feature>
<feature type="compositionally biased region" description="Polar residues" evidence="1">
    <location>
        <begin position="78"/>
        <end position="89"/>
    </location>
</feature>
<feature type="compositionally biased region" description="Gly residues" evidence="1">
    <location>
        <begin position="659"/>
        <end position="678"/>
    </location>
</feature>
<dbReference type="GeneID" id="9620417"/>
<name>D8TLP3_VOLCA</name>
<reference evidence="2 3" key="1">
    <citation type="journal article" date="2010" name="Science">
        <title>Genomic analysis of organismal complexity in the multicellular green alga Volvox carteri.</title>
        <authorList>
            <person name="Prochnik S.E."/>
            <person name="Umen J."/>
            <person name="Nedelcu A.M."/>
            <person name="Hallmann A."/>
            <person name="Miller S.M."/>
            <person name="Nishii I."/>
            <person name="Ferris P."/>
            <person name="Kuo A."/>
            <person name="Mitros T."/>
            <person name="Fritz-Laylin L.K."/>
            <person name="Hellsten U."/>
            <person name="Chapman J."/>
            <person name="Simakov O."/>
            <person name="Rensing S.A."/>
            <person name="Terry A."/>
            <person name="Pangilinan J."/>
            <person name="Kapitonov V."/>
            <person name="Jurka J."/>
            <person name="Salamov A."/>
            <person name="Shapiro H."/>
            <person name="Schmutz J."/>
            <person name="Grimwood J."/>
            <person name="Lindquist E."/>
            <person name="Lucas S."/>
            <person name="Grigoriev I.V."/>
            <person name="Schmitt R."/>
            <person name="Kirk D."/>
            <person name="Rokhsar D.S."/>
        </authorList>
    </citation>
    <scope>NUCLEOTIDE SEQUENCE [LARGE SCALE GENOMIC DNA]</scope>
    <source>
        <strain evidence="3">f. Nagariensis / Eve</strain>
    </source>
</reference>
<feature type="region of interest" description="Disordered" evidence="1">
    <location>
        <begin position="657"/>
        <end position="687"/>
    </location>
</feature>
<gene>
    <name evidence="2" type="ORF">VOLCADRAFT_103410</name>
</gene>
<dbReference type="EMBL" id="GL378327">
    <property type="protein sequence ID" value="EFJ51502.1"/>
    <property type="molecule type" value="Genomic_DNA"/>
</dbReference>
<accession>D8TLP3</accession>
<dbReference type="InParanoid" id="D8TLP3"/>
<feature type="region of interest" description="Disordered" evidence="1">
    <location>
        <begin position="247"/>
        <end position="285"/>
    </location>
</feature>
<evidence type="ECO:0000256" key="1">
    <source>
        <dbReference type="SAM" id="MobiDB-lite"/>
    </source>
</evidence>
<dbReference type="RefSeq" id="XP_002947454.1">
    <property type="nucleotide sequence ID" value="XM_002947408.1"/>
</dbReference>
<dbReference type="AlphaFoldDB" id="D8TLP3"/>
<evidence type="ECO:0000313" key="3">
    <source>
        <dbReference type="Proteomes" id="UP000001058"/>
    </source>
</evidence>